<reference evidence="1 2" key="1">
    <citation type="submission" date="2023-09" db="EMBL/GenBank/DDBJ databases">
        <title>Complete-Gapless Cercospora beticola genome.</title>
        <authorList>
            <person name="Wyatt N.A."/>
            <person name="Spanner R.E."/>
            <person name="Bolton M.D."/>
        </authorList>
    </citation>
    <scope>NUCLEOTIDE SEQUENCE [LARGE SCALE GENOMIC DNA]</scope>
    <source>
        <strain evidence="1">Cb09-40</strain>
    </source>
</reference>
<dbReference type="RefSeq" id="XP_065458347.1">
    <property type="nucleotide sequence ID" value="XM_065602275.1"/>
</dbReference>
<protein>
    <submittedName>
        <fullName evidence="1">Uncharacterized protein</fullName>
    </submittedName>
</protein>
<gene>
    <name evidence="1" type="ORF">RHO25_002587</name>
</gene>
<sequence>MAATPAKVFGPQESRAIFERKWYRKTNDHMAKIPMWDLIIINSRDDPILRMFNWCLDAFDLVVAFETQAKELDFVMEKKPGDRDPVYLAGRMRQLVNGIVKINGENRGRRTAARTEAFDKLIDKIVMGELQGIWWTDEESVQAQVEKVNRRVGDVRGMKHQGMRHYGEFRDYATS</sequence>
<name>A0ABZ0NEK9_CERBT</name>
<evidence type="ECO:0000313" key="1">
    <source>
        <dbReference type="EMBL" id="WPA97976.1"/>
    </source>
</evidence>
<dbReference type="EMBL" id="CP134185">
    <property type="protein sequence ID" value="WPA97976.1"/>
    <property type="molecule type" value="Genomic_DNA"/>
</dbReference>
<organism evidence="1 2">
    <name type="scientific">Cercospora beticola</name>
    <name type="common">Sugarbeet leaf spot fungus</name>
    <dbReference type="NCBI Taxonomy" id="122368"/>
    <lineage>
        <taxon>Eukaryota</taxon>
        <taxon>Fungi</taxon>
        <taxon>Dikarya</taxon>
        <taxon>Ascomycota</taxon>
        <taxon>Pezizomycotina</taxon>
        <taxon>Dothideomycetes</taxon>
        <taxon>Dothideomycetidae</taxon>
        <taxon>Mycosphaerellales</taxon>
        <taxon>Mycosphaerellaceae</taxon>
        <taxon>Cercospora</taxon>
    </lineage>
</organism>
<accession>A0ABZ0NEK9</accession>
<dbReference type="GeneID" id="90643870"/>
<dbReference type="Proteomes" id="UP001302367">
    <property type="component" value="Chromosome 2"/>
</dbReference>
<proteinExistence type="predicted"/>
<evidence type="ECO:0000313" key="2">
    <source>
        <dbReference type="Proteomes" id="UP001302367"/>
    </source>
</evidence>
<keyword evidence="2" id="KW-1185">Reference proteome</keyword>